<comment type="caution">
    <text evidence="2">The sequence shown here is derived from an EMBL/GenBank/DDBJ whole genome shotgun (WGS) entry which is preliminary data.</text>
</comment>
<organism evidence="2 3">
    <name type="scientific">Funneliformis mosseae</name>
    <name type="common">Endomycorrhizal fungus</name>
    <name type="synonym">Glomus mosseae</name>
    <dbReference type="NCBI Taxonomy" id="27381"/>
    <lineage>
        <taxon>Eukaryota</taxon>
        <taxon>Fungi</taxon>
        <taxon>Fungi incertae sedis</taxon>
        <taxon>Mucoromycota</taxon>
        <taxon>Glomeromycotina</taxon>
        <taxon>Glomeromycetes</taxon>
        <taxon>Glomerales</taxon>
        <taxon>Glomeraceae</taxon>
        <taxon>Funneliformis</taxon>
    </lineage>
</organism>
<gene>
    <name evidence="2" type="ORF">FMOSSE_LOCUS4438</name>
</gene>
<dbReference type="EMBL" id="CAJVPP010000745">
    <property type="protein sequence ID" value="CAG8509031.1"/>
    <property type="molecule type" value="Genomic_DNA"/>
</dbReference>
<protein>
    <submittedName>
        <fullName evidence="2">2179_t:CDS:1</fullName>
    </submittedName>
</protein>
<keyword evidence="1" id="KW-1133">Transmembrane helix</keyword>
<evidence type="ECO:0000313" key="2">
    <source>
        <dbReference type="EMBL" id="CAG8509031.1"/>
    </source>
</evidence>
<keyword evidence="1" id="KW-0812">Transmembrane</keyword>
<name>A0A9N9F4F2_FUNMO</name>
<keyword evidence="3" id="KW-1185">Reference proteome</keyword>
<feature type="transmembrane region" description="Helical" evidence="1">
    <location>
        <begin position="270"/>
        <end position="287"/>
    </location>
</feature>
<keyword evidence="1" id="KW-0472">Membrane</keyword>
<dbReference type="Proteomes" id="UP000789375">
    <property type="component" value="Unassembled WGS sequence"/>
</dbReference>
<accession>A0A9N9F4F2</accession>
<dbReference type="AlphaFoldDB" id="A0A9N9F4F2"/>
<reference evidence="2" key="1">
    <citation type="submission" date="2021-06" db="EMBL/GenBank/DDBJ databases">
        <authorList>
            <person name="Kallberg Y."/>
            <person name="Tangrot J."/>
            <person name="Rosling A."/>
        </authorList>
    </citation>
    <scope>NUCLEOTIDE SEQUENCE</scope>
    <source>
        <strain evidence="2">87-6 pot B 2015</strain>
    </source>
</reference>
<evidence type="ECO:0000256" key="1">
    <source>
        <dbReference type="SAM" id="Phobius"/>
    </source>
</evidence>
<sequence length="334" mass="39675">QGYISSHSDTLKYTKIYKSYNTNQTSSKQNQQTIKSIQLSTTEEEKCLLLNKIFIKSTHFFRTELLHKFLKIDEYQRRKWMNTKHKIPHNEWKIKNNILNNLDQYLPGFKWLVEYDANNLEAELSSDRVDLYYGGMVFVSEVGVIIMLDLKYPEYKPESFIKEKRVVTQKESSYTRYESWNEQVLSRMRVEKLKKMVEKKFEEECFMVIGAKFIYESSRLEFYDGFDKLIAGKVKEITKVDNLDQPTNENNADAGSTVRNLEDNGTCETIINWFIVVICFGIYMYSLKRDLEAPREWEFFDIQDDDTFIENLIGEIIVFLFRSIFGDSHVQEKF</sequence>
<evidence type="ECO:0000313" key="3">
    <source>
        <dbReference type="Proteomes" id="UP000789375"/>
    </source>
</evidence>
<proteinExistence type="predicted"/>
<feature type="non-terminal residue" evidence="2">
    <location>
        <position position="334"/>
    </location>
</feature>